<dbReference type="PROSITE" id="PS00760">
    <property type="entry name" value="SPASE_I_2"/>
    <property type="match status" value="1"/>
</dbReference>
<feature type="domain" description="Peptidase S26" evidence="7">
    <location>
        <begin position="6"/>
        <end position="177"/>
    </location>
</feature>
<evidence type="ECO:0000259" key="7">
    <source>
        <dbReference type="Pfam" id="PF10502"/>
    </source>
</evidence>
<dbReference type="AlphaFoldDB" id="A0A6B1ISY5"/>
<dbReference type="NCBIfam" id="TIGR02227">
    <property type="entry name" value="sigpep_I_bact"/>
    <property type="match status" value="1"/>
</dbReference>
<sequence length="188" mass="22019">MKKEFKEWLIAIIVAILLLFLVNNFLFKPYTVSGLSMYPTFNNKDKVVVSKISKSLNHLKSGDVIIFHQNSNNDFIKRLIGKPGDQIEYKNDKLYINKNYIKEPYLDYNKKMNNSSENLTEDFNVSNIKGSKNKMIIPKDKYLVLGDNRTNSIDSRYSEVGLISKKQIVGKVILRFWPFNDMKYNFNR</sequence>
<dbReference type="InterPro" id="IPR036286">
    <property type="entry name" value="LexA/Signal_pep-like_sf"/>
</dbReference>
<evidence type="ECO:0000256" key="6">
    <source>
        <dbReference type="SAM" id="Phobius"/>
    </source>
</evidence>
<keyword evidence="6" id="KW-0472">Membrane</keyword>
<dbReference type="EMBL" id="WMFC01000041">
    <property type="protein sequence ID" value="MYL69182.1"/>
    <property type="molecule type" value="Genomic_DNA"/>
</dbReference>
<dbReference type="PANTHER" id="PTHR43390">
    <property type="entry name" value="SIGNAL PEPTIDASE I"/>
    <property type="match status" value="1"/>
</dbReference>
<name>A0A6B1ISY5_9EURY</name>
<dbReference type="InterPro" id="IPR019757">
    <property type="entry name" value="Pept_S26A_signal_pept_1_Lys-AS"/>
</dbReference>
<dbReference type="EC" id="3.4.21.89" evidence="3"/>
<evidence type="ECO:0000256" key="2">
    <source>
        <dbReference type="ARBA" id="ARBA00009370"/>
    </source>
</evidence>
<proteinExistence type="inferred from homology"/>
<keyword evidence="6" id="KW-0812">Transmembrane</keyword>
<dbReference type="GO" id="GO:0006465">
    <property type="term" value="P:signal peptide processing"/>
    <property type="evidence" value="ECO:0007669"/>
    <property type="project" value="InterPro"/>
</dbReference>
<comment type="similarity">
    <text evidence="2">Belongs to the peptidase S26 family.</text>
</comment>
<comment type="catalytic activity">
    <reaction evidence="1">
        <text>Cleavage of hydrophobic, N-terminal signal or leader sequences from secreted and periplasmic proteins.</text>
        <dbReference type="EC" id="3.4.21.89"/>
    </reaction>
</comment>
<gene>
    <name evidence="8" type="primary">lepB</name>
    <name evidence="8" type="ORF">GLW30_15790</name>
</gene>
<dbReference type="GO" id="GO:0004252">
    <property type="term" value="F:serine-type endopeptidase activity"/>
    <property type="evidence" value="ECO:0007669"/>
    <property type="project" value="InterPro"/>
</dbReference>
<dbReference type="SUPFAM" id="SSF51306">
    <property type="entry name" value="LexA/Signal peptidase"/>
    <property type="match status" value="1"/>
</dbReference>
<protein>
    <recommendedName>
        <fullName evidence="3">signal peptidase I</fullName>
        <ecNumber evidence="3">3.4.21.89</ecNumber>
    </recommendedName>
</protein>
<keyword evidence="4" id="KW-0645">Protease</keyword>
<dbReference type="PROSITE" id="PS00761">
    <property type="entry name" value="SPASE_I_3"/>
    <property type="match status" value="1"/>
</dbReference>
<dbReference type="Proteomes" id="UP000452321">
    <property type="component" value="Unassembled WGS sequence"/>
</dbReference>
<reference evidence="8 9" key="1">
    <citation type="submission" date="2019-11" db="EMBL/GenBank/DDBJ databases">
        <title>Genome sequences of 17 halophilic strains isolated from different environments.</title>
        <authorList>
            <person name="Furrow R.E."/>
        </authorList>
    </citation>
    <scope>NUCLEOTIDE SEQUENCE [LARGE SCALE GENOMIC DNA]</scope>
    <source>
        <strain evidence="8 9">22502_06_Cabo</strain>
    </source>
</reference>
<evidence type="ECO:0000313" key="9">
    <source>
        <dbReference type="Proteomes" id="UP000452321"/>
    </source>
</evidence>
<dbReference type="InterPro" id="IPR019533">
    <property type="entry name" value="Peptidase_S26"/>
</dbReference>
<dbReference type="PRINTS" id="PR00727">
    <property type="entry name" value="LEADERPTASE"/>
</dbReference>
<evidence type="ECO:0000313" key="8">
    <source>
        <dbReference type="EMBL" id="MYL69182.1"/>
    </source>
</evidence>
<dbReference type="CDD" id="cd06530">
    <property type="entry name" value="S26_SPase_I"/>
    <property type="match status" value="1"/>
</dbReference>
<keyword evidence="6" id="KW-1133">Transmembrane helix</keyword>
<dbReference type="GO" id="GO:0016020">
    <property type="term" value="C:membrane"/>
    <property type="evidence" value="ECO:0007669"/>
    <property type="project" value="InterPro"/>
</dbReference>
<evidence type="ECO:0000256" key="3">
    <source>
        <dbReference type="ARBA" id="ARBA00013208"/>
    </source>
</evidence>
<dbReference type="InterPro" id="IPR019756">
    <property type="entry name" value="Pept_S26A_signal_pept_1_Ser-AS"/>
</dbReference>
<dbReference type="InterPro" id="IPR019758">
    <property type="entry name" value="Pept_S26A_signal_pept_1_CS"/>
</dbReference>
<dbReference type="InterPro" id="IPR000223">
    <property type="entry name" value="Pept_S26A_signal_pept_1"/>
</dbReference>
<feature type="transmembrane region" description="Helical" evidence="6">
    <location>
        <begin position="7"/>
        <end position="27"/>
    </location>
</feature>
<dbReference type="Pfam" id="PF10502">
    <property type="entry name" value="Peptidase_S26"/>
    <property type="match status" value="1"/>
</dbReference>
<dbReference type="GO" id="GO:0009003">
    <property type="term" value="F:signal peptidase activity"/>
    <property type="evidence" value="ECO:0007669"/>
    <property type="project" value="UniProtKB-EC"/>
</dbReference>
<dbReference type="PROSITE" id="PS00501">
    <property type="entry name" value="SPASE_I_1"/>
    <property type="match status" value="1"/>
</dbReference>
<keyword evidence="5 8" id="KW-0378">Hydrolase</keyword>
<accession>A0A6B1ISY5</accession>
<evidence type="ECO:0000256" key="1">
    <source>
        <dbReference type="ARBA" id="ARBA00000677"/>
    </source>
</evidence>
<dbReference type="Gene3D" id="2.10.109.10">
    <property type="entry name" value="Umud Fragment, subunit A"/>
    <property type="match status" value="1"/>
</dbReference>
<evidence type="ECO:0000256" key="4">
    <source>
        <dbReference type="ARBA" id="ARBA00022670"/>
    </source>
</evidence>
<comment type="caution">
    <text evidence="8">The sequence shown here is derived from an EMBL/GenBank/DDBJ whole genome shotgun (WGS) entry which is preliminary data.</text>
</comment>
<organism evidence="8 9">
    <name type="scientific">Halorubrum distributum</name>
    <dbReference type="NCBI Taxonomy" id="29283"/>
    <lineage>
        <taxon>Archaea</taxon>
        <taxon>Methanobacteriati</taxon>
        <taxon>Methanobacteriota</taxon>
        <taxon>Stenosarchaea group</taxon>
        <taxon>Halobacteria</taxon>
        <taxon>Halobacteriales</taxon>
        <taxon>Haloferacaceae</taxon>
        <taxon>Halorubrum</taxon>
        <taxon>Halorubrum distributum group</taxon>
    </lineage>
</organism>
<dbReference type="PANTHER" id="PTHR43390:SF1">
    <property type="entry name" value="CHLOROPLAST PROCESSING PEPTIDASE"/>
    <property type="match status" value="1"/>
</dbReference>
<evidence type="ECO:0000256" key="5">
    <source>
        <dbReference type="ARBA" id="ARBA00022801"/>
    </source>
</evidence>